<name>A0ABR3WGM7_9PEZI</name>
<comment type="caution">
    <text evidence="3">The sequence shown here is derived from an EMBL/GenBank/DDBJ whole genome shotgun (WGS) entry which is preliminary data.</text>
</comment>
<protein>
    <recommendedName>
        <fullName evidence="5">Tc toxin complex TcA C-terminal TcB-binding domain-containing protein</fullName>
    </recommendedName>
</protein>
<evidence type="ECO:0008006" key="5">
    <source>
        <dbReference type="Google" id="ProtNLM"/>
    </source>
</evidence>
<dbReference type="Proteomes" id="UP001586593">
    <property type="component" value="Unassembled WGS sequence"/>
</dbReference>
<dbReference type="EMBL" id="JAZHXJ010000426">
    <property type="protein sequence ID" value="KAL1861501.1"/>
    <property type="molecule type" value="Genomic_DNA"/>
</dbReference>
<feature type="coiled-coil region" evidence="1">
    <location>
        <begin position="551"/>
        <end position="602"/>
    </location>
</feature>
<evidence type="ECO:0000313" key="3">
    <source>
        <dbReference type="EMBL" id="KAL1861501.1"/>
    </source>
</evidence>
<proteinExistence type="predicted"/>
<dbReference type="PANTHER" id="PTHR34714:SF2">
    <property type="entry name" value="EGF-LIKE DOMAIN-CONTAINING PROTEIN"/>
    <property type="match status" value="1"/>
</dbReference>
<evidence type="ECO:0000313" key="4">
    <source>
        <dbReference type="Proteomes" id="UP001586593"/>
    </source>
</evidence>
<accession>A0ABR3WGM7</accession>
<evidence type="ECO:0000256" key="1">
    <source>
        <dbReference type="SAM" id="Coils"/>
    </source>
</evidence>
<dbReference type="PANTHER" id="PTHR34714">
    <property type="entry name" value="EGF-LIKE DOMAIN-CONTAINING PROTEIN"/>
    <property type="match status" value="1"/>
</dbReference>
<gene>
    <name evidence="3" type="ORF">VTK73DRAFT_7066</name>
</gene>
<evidence type="ECO:0000256" key="2">
    <source>
        <dbReference type="SAM" id="MobiDB-lite"/>
    </source>
</evidence>
<keyword evidence="4" id="KW-1185">Reference proteome</keyword>
<feature type="region of interest" description="Disordered" evidence="2">
    <location>
        <begin position="1"/>
        <end position="21"/>
    </location>
</feature>
<reference evidence="3 4" key="1">
    <citation type="journal article" date="2024" name="Commun. Biol.">
        <title>Comparative genomic analysis of thermophilic fungi reveals convergent evolutionary adaptations and gene losses.</title>
        <authorList>
            <person name="Steindorff A.S."/>
            <person name="Aguilar-Pontes M.V."/>
            <person name="Robinson A.J."/>
            <person name="Andreopoulos B."/>
            <person name="LaButti K."/>
            <person name="Kuo A."/>
            <person name="Mondo S."/>
            <person name="Riley R."/>
            <person name="Otillar R."/>
            <person name="Haridas S."/>
            <person name="Lipzen A."/>
            <person name="Grimwood J."/>
            <person name="Schmutz J."/>
            <person name="Clum A."/>
            <person name="Reid I.D."/>
            <person name="Moisan M.C."/>
            <person name="Butler G."/>
            <person name="Nguyen T.T.M."/>
            <person name="Dewar K."/>
            <person name="Conant G."/>
            <person name="Drula E."/>
            <person name="Henrissat B."/>
            <person name="Hansel C."/>
            <person name="Singer S."/>
            <person name="Hutchinson M.I."/>
            <person name="de Vries R.P."/>
            <person name="Natvig D.O."/>
            <person name="Powell A.J."/>
            <person name="Tsang A."/>
            <person name="Grigoriev I.V."/>
        </authorList>
    </citation>
    <scope>NUCLEOTIDE SEQUENCE [LARGE SCALE GENOMIC DNA]</scope>
    <source>
        <strain evidence="3 4">ATCC 24622</strain>
    </source>
</reference>
<organism evidence="3 4">
    <name type="scientific">Phialemonium thermophilum</name>
    <dbReference type="NCBI Taxonomy" id="223376"/>
    <lineage>
        <taxon>Eukaryota</taxon>
        <taxon>Fungi</taxon>
        <taxon>Dikarya</taxon>
        <taxon>Ascomycota</taxon>
        <taxon>Pezizomycotina</taxon>
        <taxon>Sordariomycetes</taxon>
        <taxon>Sordariomycetidae</taxon>
        <taxon>Cephalothecales</taxon>
        <taxon>Cephalothecaceae</taxon>
        <taxon>Phialemonium</taxon>
    </lineage>
</organism>
<sequence length="818" mass="92415">MARRSTRQPDSFPDPPGDPDGWISYWDSDIILNLPSQEEEQDGDVNYTYRAVYQQLNQFFLPGPGKASVLHGRHPRRDDQGNVTATNIYIYGDVLSLEYPSPPTVNLSTWAHTRHVSLFGRVMTAMTPIELSIPRIGNDSEPLYSFTIWAAHLDQPWRVTYRDADGTETWSQNLELGFETGHLGAKIRRTRGVPVVEYYDSYPADDNPLFEGYLQTELRIATTLFWSHPHMSLSICGFLAKLTANSPEHTQINTQAASLGQQLATRFMLERNLNYVPELDLEQYQDDTQARLDVVDKFNREFERFVDKEASLQNQLDAWDTMLKHAINERGDQLQRRDQALNRYESASEIARNCQDQFQLDDEELANAKKSFEEGVRKWKEEQMRNLFFAMFGMHDAEEQADSEARADLGGAGFISGLANVLAGNLDGLIAIYSATEEIEQIAAAEAEIQPGDMRALGDYMGSLETLLQSIDDLVESAEALDADPEGKMPQIDSVSGSGKGDANAAAIVTVGAWDKWILESDLQMDAAAEIDGASEYQLALRKHHVNGKTLAQAQANAVNAGQEYVQLQMALIVLNRDIENLEKLEETYTGQMEVYQQASEKFYDRQTMLEVGVLIDLLKVAAAFRYYTLKDFKLLPLTNHKSIIQSLKETRKARFTLAPVTRRLANPSDKTNSQGLPQDFHNGYHWRLWGMDPILRGALPRPDKLRNGRVTVNMWIATEGLFSDLDEDGKVHYFSGKRQEKLCSYELGPSGDVNITTSAIYPAEKHLDHTPFTQWTIEIEEETYDALNLDGLEAIDMHYQGKYMPIKGFRRDSGFAP</sequence>
<keyword evidence="1" id="KW-0175">Coiled coil</keyword>